<keyword evidence="5" id="KW-1185">Reference proteome</keyword>
<dbReference type="InterPro" id="IPR046947">
    <property type="entry name" value="LytR-like"/>
</dbReference>
<dbReference type="PROSITE" id="PS50930">
    <property type="entry name" value="HTH_LYTTR"/>
    <property type="match status" value="1"/>
</dbReference>
<dbReference type="GO" id="GO:0003677">
    <property type="term" value="F:DNA binding"/>
    <property type="evidence" value="ECO:0007669"/>
    <property type="project" value="InterPro"/>
</dbReference>
<proteinExistence type="predicted"/>
<dbReference type="InterPro" id="IPR007492">
    <property type="entry name" value="LytTR_DNA-bd_dom"/>
</dbReference>
<evidence type="ECO:0000313" key="4">
    <source>
        <dbReference type="EMBL" id="MBP1042102.1"/>
    </source>
</evidence>
<dbReference type="Gene3D" id="2.40.50.1020">
    <property type="entry name" value="LytTr DNA-binding domain"/>
    <property type="match status" value="1"/>
</dbReference>
<dbReference type="SUPFAM" id="SSF52172">
    <property type="entry name" value="CheY-like"/>
    <property type="match status" value="1"/>
</dbReference>
<dbReference type="SMART" id="SM00850">
    <property type="entry name" value="LytTR"/>
    <property type="match status" value="1"/>
</dbReference>
<organism evidence="4 5">
    <name type="scientific">Vagococcus allomyrinae</name>
    <dbReference type="NCBI Taxonomy" id="2794353"/>
    <lineage>
        <taxon>Bacteria</taxon>
        <taxon>Bacillati</taxon>
        <taxon>Bacillota</taxon>
        <taxon>Bacilli</taxon>
        <taxon>Lactobacillales</taxon>
        <taxon>Enterococcaceae</taxon>
        <taxon>Vagococcus</taxon>
    </lineage>
</organism>
<dbReference type="GO" id="GO:0000156">
    <property type="term" value="F:phosphorelay response regulator activity"/>
    <property type="evidence" value="ECO:0007669"/>
    <property type="project" value="InterPro"/>
</dbReference>
<evidence type="ECO:0000256" key="1">
    <source>
        <dbReference type="PROSITE-ProRule" id="PRU00169"/>
    </source>
</evidence>
<sequence length="235" mass="27398">MRIAIVEDNEANRLTLEHHIETFFNQHHIKCTIDCYHDGLGIVDNYQSNYDIIYFDVEMEIMDGMTAAKKIRQVDEAVMIVFVTNYVQFAIEGYAVNAVDFLLKPLTYFNFSEHFKKVLKKQANQEQKHLTIKASSGFQKINLSDLIFVESDGHYLKLHTSEQTHTILESMKNMEQKLLKDDFFRCNNCYLVNLKHVSGIEKNIAKVGRYDLQISRPRKKEFLEALTNYIGDDLS</sequence>
<feature type="modified residue" description="4-aspartylphosphate" evidence="1">
    <location>
        <position position="56"/>
    </location>
</feature>
<dbReference type="Proteomes" id="UP000674938">
    <property type="component" value="Unassembled WGS sequence"/>
</dbReference>
<dbReference type="Gene3D" id="3.40.50.2300">
    <property type="match status" value="1"/>
</dbReference>
<dbReference type="Pfam" id="PF04397">
    <property type="entry name" value="LytTR"/>
    <property type="match status" value="1"/>
</dbReference>
<dbReference type="InterPro" id="IPR001789">
    <property type="entry name" value="Sig_transdc_resp-reg_receiver"/>
</dbReference>
<name>A0A940SSL9_9ENTE</name>
<feature type="domain" description="Response regulatory" evidence="2">
    <location>
        <begin position="2"/>
        <end position="119"/>
    </location>
</feature>
<gene>
    <name evidence="4" type="ORF">I6N95_13865</name>
</gene>
<evidence type="ECO:0000259" key="2">
    <source>
        <dbReference type="PROSITE" id="PS50110"/>
    </source>
</evidence>
<dbReference type="PANTHER" id="PTHR37299:SF1">
    <property type="entry name" value="STAGE 0 SPORULATION PROTEIN A HOMOLOG"/>
    <property type="match status" value="1"/>
</dbReference>
<dbReference type="EMBL" id="JAEEGA010000009">
    <property type="protein sequence ID" value="MBP1042102.1"/>
    <property type="molecule type" value="Genomic_DNA"/>
</dbReference>
<dbReference type="Pfam" id="PF00072">
    <property type="entry name" value="Response_reg"/>
    <property type="match status" value="1"/>
</dbReference>
<dbReference type="InterPro" id="IPR011006">
    <property type="entry name" value="CheY-like_superfamily"/>
</dbReference>
<feature type="domain" description="HTH LytTR-type" evidence="3">
    <location>
        <begin position="130"/>
        <end position="228"/>
    </location>
</feature>
<evidence type="ECO:0000313" key="5">
    <source>
        <dbReference type="Proteomes" id="UP000674938"/>
    </source>
</evidence>
<dbReference type="SMART" id="SM00448">
    <property type="entry name" value="REC"/>
    <property type="match status" value="1"/>
</dbReference>
<dbReference type="AlphaFoldDB" id="A0A940SSL9"/>
<protein>
    <submittedName>
        <fullName evidence="4">Response regulator transcription factor</fullName>
    </submittedName>
</protein>
<evidence type="ECO:0000259" key="3">
    <source>
        <dbReference type="PROSITE" id="PS50930"/>
    </source>
</evidence>
<reference evidence="4" key="1">
    <citation type="submission" date="2020-12" db="EMBL/GenBank/DDBJ databases">
        <title>Vagococcus allomyrinae sp. nov. and Enterococcus lavae sp. nov., isolated from the larvae of Allomyrina dichotoma.</title>
        <authorList>
            <person name="Lee S.D."/>
        </authorList>
    </citation>
    <scope>NUCLEOTIDE SEQUENCE</scope>
    <source>
        <strain evidence="4">BWB3-3</strain>
    </source>
</reference>
<dbReference type="PANTHER" id="PTHR37299">
    <property type="entry name" value="TRANSCRIPTIONAL REGULATOR-RELATED"/>
    <property type="match status" value="1"/>
</dbReference>
<accession>A0A940SSL9</accession>
<keyword evidence="1" id="KW-0597">Phosphoprotein</keyword>
<comment type="caution">
    <text evidence="4">The sequence shown here is derived from an EMBL/GenBank/DDBJ whole genome shotgun (WGS) entry which is preliminary data.</text>
</comment>
<dbReference type="RefSeq" id="WP_209528995.1">
    <property type="nucleotide sequence ID" value="NZ_JAEEGA010000009.1"/>
</dbReference>
<dbReference type="PROSITE" id="PS50110">
    <property type="entry name" value="RESPONSE_REGULATORY"/>
    <property type="match status" value="1"/>
</dbReference>